<keyword evidence="2" id="KW-1185">Reference proteome</keyword>
<comment type="caution">
    <text evidence="1">The sequence shown here is derived from an EMBL/GenBank/DDBJ whole genome shotgun (WGS) entry which is preliminary data.</text>
</comment>
<evidence type="ECO:0000313" key="1">
    <source>
        <dbReference type="EMBL" id="MEN1946123.1"/>
    </source>
</evidence>
<dbReference type="Proteomes" id="UP001425155">
    <property type="component" value="Unassembled WGS sequence"/>
</dbReference>
<organism evidence="1 2">
    <name type="scientific">Leifsonia stereocauli</name>
    <dbReference type="NCBI Taxonomy" id="3134136"/>
    <lineage>
        <taxon>Bacteria</taxon>
        <taxon>Bacillati</taxon>
        <taxon>Actinomycetota</taxon>
        <taxon>Actinomycetes</taxon>
        <taxon>Micrococcales</taxon>
        <taxon>Microbacteriaceae</taxon>
        <taxon>Leifsonia</taxon>
    </lineage>
</organism>
<dbReference type="RefSeq" id="WP_342112598.1">
    <property type="nucleotide sequence ID" value="NZ_JBCAUN010000001.1"/>
</dbReference>
<protein>
    <recommendedName>
        <fullName evidence="3">Nucleotidyltransferase</fullName>
    </recommendedName>
</protein>
<proteinExistence type="predicted"/>
<evidence type="ECO:0000313" key="2">
    <source>
        <dbReference type="Proteomes" id="UP001425155"/>
    </source>
</evidence>
<name>A0ABU9W2A8_9MICO</name>
<reference evidence="1 2" key="1">
    <citation type="submission" date="2024-03" db="EMBL/GenBank/DDBJ databases">
        <title>YIM 134122 draft genome.</title>
        <authorList>
            <person name="Zuo S."/>
            <person name="Xiong L."/>
        </authorList>
    </citation>
    <scope>NUCLEOTIDE SEQUENCE [LARGE SCALE GENOMIC DNA]</scope>
    <source>
        <strain evidence="1 2">YIM 134122</strain>
    </source>
</reference>
<accession>A0ABU9W2A8</accession>
<evidence type="ECO:0008006" key="3">
    <source>
        <dbReference type="Google" id="ProtNLM"/>
    </source>
</evidence>
<dbReference type="EMBL" id="JBCLVG010000001">
    <property type="protein sequence ID" value="MEN1946123.1"/>
    <property type="molecule type" value="Genomic_DNA"/>
</dbReference>
<gene>
    <name evidence="1" type="ORF">WJX64_06175</name>
</gene>
<sequence length="95" mass="11107">MTQIDEAVAVWTTESGEPQRIVWRSRRYRVNDVPTALVGPCDWWQPLARHELGYGRAPLQICGWRFQASADDGETHVFDVEYDGRTRWNLVRVFD</sequence>